<comment type="caution">
    <text evidence="2">The sequence shown here is derived from an EMBL/GenBank/DDBJ whole genome shotgun (WGS) entry which is preliminary data.</text>
</comment>
<reference evidence="2 3" key="1">
    <citation type="submission" date="2017-06" db="EMBL/GenBank/DDBJ databases">
        <title>Genome of Fusarium nygamai isolate CS10214.</title>
        <authorList>
            <person name="Gardiner D.M."/>
            <person name="Obanor F."/>
            <person name="Kazan K."/>
        </authorList>
    </citation>
    <scope>NUCLEOTIDE SEQUENCE [LARGE SCALE GENOMIC DNA]</scope>
    <source>
        <strain evidence="2 3">CS10214</strain>
    </source>
</reference>
<keyword evidence="3" id="KW-1185">Reference proteome</keyword>
<accession>A0A2K0WB78</accession>
<gene>
    <name evidence="2" type="ORF">FNYG_07139</name>
</gene>
<dbReference type="Proteomes" id="UP000236664">
    <property type="component" value="Unassembled WGS sequence"/>
</dbReference>
<evidence type="ECO:0000256" key="1">
    <source>
        <dbReference type="SAM" id="MobiDB-lite"/>
    </source>
</evidence>
<feature type="compositionally biased region" description="Low complexity" evidence="1">
    <location>
        <begin position="85"/>
        <end position="100"/>
    </location>
</feature>
<feature type="region of interest" description="Disordered" evidence="1">
    <location>
        <begin position="75"/>
        <end position="116"/>
    </location>
</feature>
<dbReference type="EMBL" id="MTQA01000090">
    <property type="protein sequence ID" value="PNP79523.1"/>
    <property type="molecule type" value="Genomic_DNA"/>
</dbReference>
<sequence length="116" mass="11556">MSLVLPPVALSAKHPNAEDLARVCEAIMRESGSTMIRYAIEPASANDSGTSGARGGSCAVAGSLPRSDFATVTSSGGVMGVSNGPARAAQAAPETEPAPADMDGDKVVNGNSNSTH</sequence>
<proteinExistence type="predicted"/>
<dbReference type="AlphaFoldDB" id="A0A2K0WB78"/>
<protein>
    <submittedName>
        <fullName evidence="2">Uncharacterized protein</fullName>
    </submittedName>
</protein>
<name>A0A2K0WB78_GIBNY</name>
<organism evidence="2 3">
    <name type="scientific">Gibberella nygamai</name>
    <name type="common">Bean root rot disease fungus</name>
    <name type="synonym">Fusarium nygamai</name>
    <dbReference type="NCBI Taxonomy" id="42673"/>
    <lineage>
        <taxon>Eukaryota</taxon>
        <taxon>Fungi</taxon>
        <taxon>Dikarya</taxon>
        <taxon>Ascomycota</taxon>
        <taxon>Pezizomycotina</taxon>
        <taxon>Sordariomycetes</taxon>
        <taxon>Hypocreomycetidae</taxon>
        <taxon>Hypocreales</taxon>
        <taxon>Nectriaceae</taxon>
        <taxon>Fusarium</taxon>
        <taxon>Fusarium fujikuroi species complex</taxon>
    </lineage>
</organism>
<evidence type="ECO:0000313" key="3">
    <source>
        <dbReference type="Proteomes" id="UP000236664"/>
    </source>
</evidence>
<evidence type="ECO:0000313" key="2">
    <source>
        <dbReference type="EMBL" id="PNP79523.1"/>
    </source>
</evidence>